<evidence type="ECO:0000256" key="8">
    <source>
        <dbReference type="HAMAP-Rule" id="MF_00997"/>
    </source>
</evidence>
<keyword evidence="9" id="KW-0812">Transmembrane</keyword>
<comment type="similarity">
    <text evidence="8">Belongs to the peptidase M48 family. BepA subfamily.</text>
</comment>
<proteinExistence type="inferred from homology"/>
<feature type="transmembrane region" description="Helical" evidence="9">
    <location>
        <begin position="7"/>
        <end position="30"/>
    </location>
</feature>
<dbReference type="GO" id="GO:0004222">
    <property type="term" value="F:metalloendopeptidase activity"/>
    <property type="evidence" value="ECO:0007669"/>
    <property type="project" value="InterPro"/>
</dbReference>
<keyword evidence="2 8" id="KW-0479">Metal-binding</keyword>
<dbReference type="Pfam" id="PF14559">
    <property type="entry name" value="TPR_19"/>
    <property type="match status" value="1"/>
</dbReference>
<dbReference type="InterPro" id="IPR051156">
    <property type="entry name" value="Mito/Outer_Membr_Metalloprot"/>
</dbReference>
<dbReference type="GO" id="GO:0042597">
    <property type="term" value="C:periplasmic space"/>
    <property type="evidence" value="ECO:0007669"/>
    <property type="project" value="UniProtKB-SubCell"/>
</dbReference>
<dbReference type="AlphaFoldDB" id="A0A1Y6ETJ5"/>
<comment type="cofactor">
    <cofactor evidence="8">
        <name>Zn(2+)</name>
        <dbReference type="ChEBI" id="CHEBI:29105"/>
    </cofactor>
    <text evidence="8">Binds 1 zinc ion per subunit.</text>
</comment>
<dbReference type="EC" id="3.4.-.-" evidence="8"/>
<reference evidence="12" key="1">
    <citation type="submission" date="2017-04" db="EMBL/GenBank/DDBJ databases">
        <authorList>
            <person name="Varghese N."/>
            <person name="Submissions S."/>
        </authorList>
    </citation>
    <scope>NUCLEOTIDE SEQUENCE [LARGE SCALE GENOMIC DNA]</scope>
</reference>
<keyword evidence="3 8" id="KW-0732">Signal</keyword>
<dbReference type="SUPFAM" id="SSF48452">
    <property type="entry name" value="TPR-like"/>
    <property type="match status" value="1"/>
</dbReference>
<organism evidence="11 12">
    <name type="scientific">Pseudidiomarina planktonica</name>
    <dbReference type="NCBI Taxonomy" id="1323738"/>
    <lineage>
        <taxon>Bacteria</taxon>
        <taxon>Pseudomonadati</taxon>
        <taxon>Pseudomonadota</taxon>
        <taxon>Gammaproteobacteria</taxon>
        <taxon>Alteromonadales</taxon>
        <taxon>Idiomarinaceae</taxon>
        <taxon>Pseudidiomarina</taxon>
    </lineage>
</organism>
<evidence type="ECO:0000313" key="12">
    <source>
        <dbReference type="Proteomes" id="UP000194450"/>
    </source>
</evidence>
<feature type="active site" evidence="8">
    <location>
        <position position="142"/>
    </location>
</feature>
<evidence type="ECO:0000256" key="6">
    <source>
        <dbReference type="ARBA" id="ARBA00022833"/>
    </source>
</evidence>
<dbReference type="PANTHER" id="PTHR22726:SF1">
    <property type="entry name" value="METALLOENDOPEPTIDASE OMA1, MITOCHONDRIAL"/>
    <property type="match status" value="1"/>
</dbReference>
<feature type="domain" description="Peptidase M48" evidence="10">
    <location>
        <begin position="79"/>
        <end position="264"/>
    </location>
</feature>
<keyword evidence="9" id="KW-1133">Transmembrane helix</keyword>
<feature type="binding site" evidence="8">
    <location>
        <position position="141"/>
    </location>
    <ligand>
        <name>Zn(2+)</name>
        <dbReference type="ChEBI" id="CHEBI:29105"/>
        <note>catalytic</note>
    </ligand>
</feature>
<feature type="binding site" evidence="8">
    <location>
        <position position="206"/>
    </location>
    <ligand>
        <name>Zn(2+)</name>
        <dbReference type="ChEBI" id="CHEBI:29105"/>
        <note>catalytic</note>
    </ligand>
</feature>
<evidence type="ECO:0000256" key="4">
    <source>
        <dbReference type="ARBA" id="ARBA00022764"/>
    </source>
</evidence>
<dbReference type="Gene3D" id="3.30.2010.10">
    <property type="entry name" value="Metalloproteases ('zincins'), catalytic domain"/>
    <property type="match status" value="1"/>
</dbReference>
<evidence type="ECO:0000313" key="11">
    <source>
        <dbReference type="EMBL" id="SMQ66044.1"/>
    </source>
</evidence>
<dbReference type="Gene3D" id="1.25.40.10">
    <property type="entry name" value="Tetratricopeptide repeat domain"/>
    <property type="match status" value="1"/>
</dbReference>
<evidence type="ECO:0000256" key="2">
    <source>
        <dbReference type="ARBA" id="ARBA00022723"/>
    </source>
</evidence>
<dbReference type="Pfam" id="PF01435">
    <property type="entry name" value="Peptidase_M48"/>
    <property type="match status" value="1"/>
</dbReference>
<sequence>MKKMKQVLARFLGTFTTAIITVGICTTLYAPVQAQSRLPELGTTGGGTMSIQREQMIGDLYMRQLRGAAPVVHDPVLSEYLNDIGNRLVVNAPDVRFPFEFVWINHREINAFAFLGGKIGVHTGLIYEAATESELASVLAHEVAHVTQRHIVRNIEQQQSVSAGRIAAMIAGALLTMASPDLGMATISAVSAGGLQSQINYTRLFEQEADRVGINILANAGFDPQGAPNFFGRLSSKYRYSSRPPEMLLTHPLSESRVADTRQRADMLPSPVEVDNFDFKLAKARISARHLQLTSSSEFEQDMNSRNASTAAAARYGAAIIALDSGNPAKAEELLTPLLRDYPNNLFVIDVHTDILLGLNRVDEAYAMLENAYMKRPNEQVITVNFANTAMKRNDHQMAIQLLRDYLLRRPDNIIALELLTEAYQKTGQLAAMHETRGEIYALYGGFKIAIDQFHTAHTSSDNQLTKKRLQARIDQIKALQHQAETL</sequence>
<comment type="function">
    <text evidence="8">Functions as both a chaperone and a metalloprotease. Maintains the integrity of the outer membrane by promoting either the assembly or the elimination of outer membrane proteins, depending on their folding state.</text>
</comment>
<accession>A0A1Y6ETJ5</accession>
<keyword evidence="4 8" id="KW-0574">Periplasm</keyword>
<dbReference type="InterPro" id="IPR001915">
    <property type="entry name" value="Peptidase_M48"/>
</dbReference>
<protein>
    <recommendedName>
        <fullName evidence="8">Putative beta-barrel assembly-enhancing protease</fullName>
        <ecNumber evidence="8">3.4.-.-</ecNumber>
    </recommendedName>
</protein>
<dbReference type="GO" id="GO:0051603">
    <property type="term" value="P:proteolysis involved in protein catabolic process"/>
    <property type="evidence" value="ECO:0007669"/>
    <property type="project" value="TreeGrafter"/>
</dbReference>
<name>A0A1Y6ETJ5_9GAMM</name>
<dbReference type="Proteomes" id="UP000194450">
    <property type="component" value="Unassembled WGS sequence"/>
</dbReference>
<keyword evidence="12" id="KW-1185">Reference proteome</keyword>
<dbReference type="InterPro" id="IPR030873">
    <property type="entry name" value="Protease_BepA"/>
</dbReference>
<dbReference type="EMBL" id="FXWH01000001">
    <property type="protein sequence ID" value="SMQ66044.1"/>
    <property type="molecule type" value="Genomic_DNA"/>
</dbReference>
<keyword evidence="6 8" id="KW-0862">Zinc</keyword>
<dbReference type="HAMAP" id="MF_00997">
    <property type="entry name" value="Protease_BepA"/>
    <property type="match status" value="1"/>
</dbReference>
<evidence type="ECO:0000256" key="3">
    <source>
        <dbReference type="ARBA" id="ARBA00022729"/>
    </source>
</evidence>
<dbReference type="RefSeq" id="WP_234996278.1">
    <property type="nucleotide sequence ID" value="NZ_FXWH01000001.1"/>
</dbReference>
<evidence type="ECO:0000256" key="7">
    <source>
        <dbReference type="ARBA" id="ARBA00023049"/>
    </source>
</evidence>
<keyword evidence="7 8" id="KW-0482">Metalloprotease</keyword>
<dbReference type="GO" id="GO:0016020">
    <property type="term" value="C:membrane"/>
    <property type="evidence" value="ECO:0007669"/>
    <property type="project" value="InterPro"/>
</dbReference>
<keyword evidence="1 8" id="KW-0645">Protease</keyword>
<dbReference type="PANTHER" id="PTHR22726">
    <property type="entry name" value="METALLOENDOPEPTIDASE OMA1"/>
    <property type="match status" value="1"/>
</dbReference>
<keyword evidence="5 8" id="KW-0378">Hydrolase</keyword>
<dbReference type="GO" id="GO:0008270">
    <property type="term" value="F:zinc ion binding"/>
    <property type="evidence" value="ECO:0007669"/>
    <property type="project" value="UniProtKB-UniRule"/>
</dbReference>
<feature type="active site" description="Proton donor" evidence="8">
    <location>
        <position position="210"/>
    </location>
</feature>
<gene>
    <name evidence="11" type="ORF">SAMN06297229_1425</name>
</gene>
<dbReference type="InterPro" id="IPR011990">
    <property type="entry name" value="TPR-like_helical_dom_sf"/>
</dbReference>
<feature type="binding site" evidence="8">
    <location>
        <position position="145"/>
    </location>
    <ligand>
        <name>Zn(2+)</name>
        <dbReference type="ChEBI" id="CHEBI:29105"/>
        <note>catalytic</note>
    </ligand>
</feature>
<evidence type="ECO:0000256" key="1">
    <source>
        <dbReference type="ARBA" id="ARBA00022670"/>
    </source>
</evidence>
<keyword evidence="9" id="KW-0472">Membrane</keyword>
<evidence type="ECO:0000256" key="9">
    <source>
        <dbReference type="SAM" id="Phobius"/>
    </source>
</evidence>
<evidence type="ECO:0000259" key="10">
    <source>
        <dbReference type="Pfam" id="PF01435"/>
    </source>
</evidence>
<evidence type="ECO:0000256" key="5">
    <source>
        <dbReference type="ARBA" id="ARBA00022801"/>
    </source>
</evidence>
<comment type="subcellular location">
    <subcellularLocation>
        <location evidence="8">Periplasm</location>
    </subcellularLocation>
</comment>